<comment type="caution">
    <text evidence="2">The sequence shown here is derived from an EMBL/GenBank/DDBJ whole genome shotgun (WGS) entry which is preliminary data.</text>
</comment>
<evidence type="ECO:0000313" key="3">
    <source>
        <dbReference type="Proteomes" id="UP000541610"/>
    </source>
</evidence>
<sequence length="185" mass="20792">MVTSAATILFPILTQISVSVLRTVAKPEQREIVADDSPKCRVDYADSYISLDKMSSDVYRFRAKVKSSPWMMIEVLLEDKDDGEVYIKFVKENSLWVSDSGVVTGGTQEKTEKIARLNPFAHLAKTIRQAFEGGMSKSECERLIHDIEVTPPEEYKPRSGWIGRFVRDKMGEGMQLSKSHGKVSG</sequence>
<keyword evidence="1" id="KW-0732">Signal</keyword>
<proteinExistence type="predicted"/>
<protein>
    <submittedName>
        <fullName evidence="2">Uncharacterized protein</fullName>
    </submittedName>
</protein>
<name>A0A7J6N242_PEROL</name>
<evidence type="ECO:0000256" key="1">
    <source>
        <dbReference type="SAM" id="SignalP"/>
    </source>
</evidence>
<evidence type="ECO:0000313" key="2">
    <source>
        <dbReference type="EMBL" id="KAF4677978.1"/>
    </source>
</evidence>
<dbReference type="EMBL" id="JABANP010000942">
    <property type="protein sequence ID" value="KAF4677978.1"/>
    <property type="molecule type" value="Genomic_DNA"/>
</dbReference>
<dbReference type="Proteomes" id="UP000541610">
    <property type="component" value="Unassembled WGS sequence"/>
</dbReference>
<dbReference type="OrthoDB" id="10370746at2759"/>
<feature type="chain" id="PRO_5029538869" evidence="1">
    <location>
        <begin position="26"/>
        <end position="185"/>
    </location>
</feature>
<accession>A0A7J6N242</accession>
<gene>
    <name evidence="2" type="ORF">FOZ60_017074</name>
</gene>
<feature type="signal peptide" evidence="1">
    <location>
        <begin position="1"/>
        <end position="25"/>
    </location>
</feature>
<organism evidence="2 3">
    <name type="scientific">Perkinsus olseni</name>
    <name type="common">Perkinsus atlanticus</name>
    <dbReference type="NCBI Taxonomy" id="32597"/>
    <lineage>
        <taxon>Eukaryota</taxon>
        <taxon>Sar</taxon>
        <taxon>Alveolata</taxon>
        <taxon>Perkinsozoa</taxon>
        <taxon>Perkinsea</taxon>
        <taxon>Perkinsida</taxon>
        <taxon>Perkinsidae</taxon>
        <taxon>Perkinsus</taxon>
    </lineage>
</organism>
<reference evidence="2 3" key="1">
    <citation type="submission" date="2020-04" db="EMBL/GenBank/DDBJ databases">
        <title>Perkinsus olseni comparative genomics.</title>
        <authorList>
            <person name="Bogema D.R."/>
        </authorList>
    </citation>
    <scope>NUCLEOTIDE SEQUENCE [LARGE SCALE GENOMIC DNA]</scope>
    <source>
        <strain evidence="2">00978-12</strain>
    </source>
</reference>
<dbReference type="AlphaFoldDB" id="A0A7J6N242"/>